<accession>A0A7J6XA58</accession>
<keyword evidence="2" id="KW-1185">Reference proteome</keyword>
<protein>
    <submittedName>
        <fullName evidence="1">Uncharacterized protein</fullName>
    </submittedName>
</protein>
<organism evidence="1 2">
    <name type="scientific">Thalictrum thalictroides</name>
    <name type="common">Rue-anemone</name>
    <name type="synonym">Anemone thalictroides</name>
    <dbReference type="NCBI Taxonomy" id="46969"/>
    <lineage>
        <taxon>Eukaryota</taxon>
        <taxon>Viridiplantae</taxon>
        <taxon>Streptophyta</taxon>
        <taxon>Embryophyta</taxon>
        <taxon>Tracheophyta</taxon>
        <taxon>Spermatophyta</taxon>
        <taxon>Magnoliopsida</taxon>
        <taxon>Ranunculales</taxon>
        <taxon>Ranunculaceae</taxon>
        <taxon>Thalictroideae</taxon>
        <taxon>Thalictrum</taxon>
    </lineage>
</organism>
<reference evidence="1 2" key="1">
    <citation type="submission" date="2020-06" db="EMBL/GenBank/DDBJ databases">
        <title>Transcriptomic and genomic resources for Thalictrum thalictroides and T. hernandezii: Facilitating candidate gene discovery in an emerging model plant lineage.</title>
        <authorList>
            <person name="Arias T."/>
            <person name="Riano-Pachon D.M."/>
            <person name="Di Stilio V.S."/>
        </authorList>
    </citation>
    <scope>NUCLEOTIDE SEQUENCE [LARGE SCALE GENOMIC DNA]</scope>
    <source>
        <strain evidence="2">cv. WT478/WT964</strain>
        <tissue evidence="1">Leaves</tissue>
    </source>
</reference>
<dbReference type="EMBL" id="JABWDY010003532">
    <property type="protein sequence ID" value="KAF5205867.1"/>
    <property type="molecule type" value="Genomic_DNA"/>
</dbReference>
<name>A0A7J6XA58_THATH</name>
<evidence type="ECO:0000313" key="1">
    <source>
        <dbReference type="EMBL" id="KAF5205867.1"/>
    </source>
</evidence>
<comment type="caution">
    <text evidence="1">The sequence shown here is derived from an EMBL/GenBank/DDBJ whole genome shotgun (WGS) entry which is preliminary data.</text>
</comment>
<gene>
    <name evidence="1" type="ORF">FRX31_004546</name>
</gene>
<evidence type="ECO:0000313" key="2">
    <source>
        <dbReference type="Proteomes" id="UP000554482"/>
    </source>
</evidence>
<dbReference type="AlphaFoldDB" id="A0A7J6XA58"/>
<proteinExistence type="predicted"/>
<dbReference type="Proteomes" id="UP000554482">
    <property type="component" value="Unassembled WGS sequence"/>
</dbReference>
<sequence>MEDELVMEHAINNGWRKKVRRPFEGQSHQKDVVTYLSPSGEEVTDMTEYFKNSPGSSTLQFEESSTISTRELNQAGVSLPRDIVKSILCCLPDKFLASPLHPCSSMDYLLDLSPDHNLQPYDISHDQVTSLTNSPWENMGVRGCVKGIILLASLKKKESTQLIIFDIETMIQTLLPSMKGGYYDILLGYDSVESDLKVCKFFNHNSHWQYDILSINEEKWGRICAVPSSVHDIHLPALVREGKAHYLVGGMFDLFYLMSLDLTRRQDCKLHLLPTQIDARWSHLDNEWIKSLVISLDDEVTLLRNMGFSIPPLDLGNSIAALMRNELKVYNLAPQNSRVSQAALTVQAPWATSLTPWKVESCFLKSKLLNLSL</sequence>